<proteinExistence type="predicted"/>
<comment type="caution">
    <text evidence="3">The sequence shown here is derived from an EMBL/GenBank/DDBJ whole genome shotgun (WGS) entry which is preliminary data.</text>
</comment>
<dbReference type="Pfam" id="PF00856">
    <property type="entry name" value="SET"/>
    <property type="match status" value="1"/>
</dbReference>
<dbReference type="PANTHER" id="PTHR47332">
    <property type="entry name" value="SET DOMAIN-CONTAINING PROTEIN 5"/>
    <property type="match status" value="1"/>
</dbReference>
<evidence type="ECO:0000313" key="4">
    <source>
        <dbReference type="Proteomes" id="UP000623467"/>
    </source>
</evidence>
<dbReference type="SUPFAM" id="SSF82199">
    <property type="entry name" value="SET domain"/>
    <property type="match status" value="1"/>
</dbReference>
<evidence type="ECO:0000259" key="2">
    <source>
        <dbReference type="PROSITE" id="PS50280"/>
    </source>
</evidence>
<keyword evidence="4" id="KW-1185">Reference proteome</keyword>
<dbReference type="OrthoDB" id="5945798at2759"/>
<dbReference type="CDD" id="cd20071">
    <property type="entry name" value="SET_SMYD"/>
    <property type="match status" value="1"/>
</dbReference>
<feature type="domain" description="SET" evidence="2">
    <location>
        <begin position="66"/>
        <end position="243"/>
    </location>
</feature>
<name>A0A8H6Y254_9AGAR</name>
<dbReference type="SMART" id="SM00317">
    <property type="entry name" value="SET"/>
    <property type="match status" value="1"/>
</dbReference>
<sequence>MKERDALAPTEELPEDAQLYTTQPSIFMDTTPESYPDGWTECLVSPDAKAFILSQPEFPAPLLRPSALQYRLSPTPDKGLGLFCTAKIRANDLILSERPLTLTPTSSSTRMRFLKELDAREQYLAATHEWEKSLKFLFDRLYPDYQAAFMGLANSHKHDGSGLVGGIIRTNGLGVILPPNKYSLEEQQTRRKGVYSAVCKEISRVNHSCSPNTTAHFDVITFSFQLFAVRDIAQGEELTLTYTDLKAPAEMRQSDLEPYGFHCTCSACATSCTSDALRERSMTMQIDNIDDGLLKLALLEEQGLESSGQYCKTLETVMELYIGIGDADNASTCAKKLVNRRWSSLASGAKLYTSPLAIEKFHPLWKGGGNRDLERGADNLECSFGGLELGQAE</sequence>
<evidence type="ECO:0000256" key="1">
    <source>
        <dbReference type="SAM" id="MobiDB-lite"/>
    </source>
</evidence>
<dbReference type="InterPro" id="IPR001214">
    <property type="entry name" value="SET_dom"/>
</dbReference>
<dbReference type="Proteomes" id="UP000623467">
    <property type="component" value="Unassembled WGS sequence"/>
</dbReference>
<dbReference type="Gene3D" id="2.170.270.10">
    <property type="entry name" value="SET domain"/>
    <property type="match status" value="1"/>
</dbReference>
<organism evidence="3 4">
    <name type="scientific">Mycena sanguinolenta</name>
    <dbReference type="NCBI Taxonomy" id="230812"/>
    <lineage>
        <taxon>Eukaryota</taxon>
        <taxon>Fungi</taxon>
        <taxon>Dikarya</taxon>
        <taxon>Basidiomycota</taxon>
        <taxon>Agaricomycotina</taxon>
        <taxon>Agaricomycetes</taxon>
        <taxon>Agaricomycetidae</taxon>
        <taxon>Agaricales</taxon>
        <taxon>Marasmiineae</taxon>
        <taxon>Mycenaceae</taxon>
        <taxon>Mycena</taxon>
    </lineage>
</organism>
<reference evidence="3" key="1">
    <citation type="submission" date="2020-05" db="EMBL/GenBank/DDBJ databases">
        <title>Mycena genomes resolve the evolution of fungal bioluminescence.</title>
        <authorList>
            <person name="Tsai I.J."/>
        </authorList>
    </citation>
    <scope>NUCLEOTIDE SEQUENCE</scope>
    <source>
        <strain evidence="3">160909Yilan</strain>
    </source>
</reference>
<dbReference type="InterPro" id="IPR053185">
    <property type="entry name" value="SET_domain_protein"/>
</dbReference>
<dbReference type="EMBL" id="JACAZH010000014">
    <property type="protein sequence ID" value="KAF7351029.1"/>
    <property type="molecule type" value="Genomic_DNA"/>
</dbReference>
<feature type="region of interest" description="Disordered" evidence="1">
    <location>
        <begin position="1"/>
        <end position="22"/>
    </location>
</feature>
<evidence type="ECO:0000313" key="3">
    <source>
        <dbReference type="EMBL" id="KAF7351029.1"/>
    </source>
</evidence>
<dbReference type="PANTHER" id="PTHR47332:SF4">
    <property type="entry name" value="SET DOMAIN-CONTAINING PROTEIN 5"/>
    <property type="match status" value="1"/>
</dbReference>
<dbReference type="InterPro" id="IPR046341">
    <property type="entry name" value="SET_dom_sf"/>
</dbReference>
<accession>A0A8H6Y254</accession>
<protein>
    <submittedName>
        <fullName evidence="3">SET domain-containing protein</fullName>
    </submittedName>
</protein>
<gene>
    <name evidence="3" type="ORF">MSAN_01665200</name>
</gene>
<dbReference type="PROSITE" id="PS50280">
    <property type="entry name" value="SET"/>
    <property type="match status" value="1"/>
</dbReference>
<dbReference type="AlphaFoldDB" id="A0A8H6Y254"/>